<protein>
    <submittedName>
        <fullName evidence="9">NfnB protein</fullName>
    </submittedName>
</protein>
<reference evidence="9 10" key="1">
    <citation type="journal article" date="2004" name="Nat. Biotechnol.">
        <title>The genome sequence of the capnophilic rumen bacterium Mannheimia succiniciproducens.</title>
        <authorList>
            <person name="Hong S.H."/>
            <person name="Kim J.S."/>
            <person name="Lee S.Y."/>
            <person name="In Y.H."/>
            <person name="Choi S.S."/>
            <person name="Rih J.-K."/>
            <person name="Kim C.H."/>
            <person name="Jeong H."/>
            <person name="Hur C.G."/>
            <person name="Kim J.J."/>
        </authorList>
    </citation>
    <scope>NUCLEOTIDE SEQUENCE [LARGE SCALE GENOMIC DNA]</scope>
    <source>
        <strain evidence="10">KCTC 0769BP / MBEL55E</strain>
    </source>
</reference>
<dbReference type="Pfam" id="PF00881">
    <property type="entry name" value="Nitroreductase"/>
    <property type="match status" value="1"/>
</dbReference>
<dbReference type="KEGG" id="msu:MS1349"/>
<dbReference type="Proteomes" id="UP000000607">
    <property type="component" value="Chromosome"/>
</dbReference>
<dbReference type="AlphaFoldDB" id="Q65SV4"/>
<accession>Q65SV4</accession>
<evidence type="ECO:0000256" key="1">
    <source>
        <dbReference type="ARBA" id="ARBA00001917"/>
    </source>
</evidence>
<gene>
    <name evidence="9" type="primary">nfnB</name>
    <name evidence="9" type="ordered locus">MS1349</name>
</gene>
<feature type="domain" description="Nitroreductase" evidence="8">
    <location>
        <begin position="26"/>
        <end position="210"/>
    </location>
</feature>
<keyword evidence="6" id="KW-0560">Oxidoreductase</keyword>
<keyword evidence="4" id="KW-0288">FMN</keyword>
<dbReference type="STRING" id="221988.MS1349"/>
<keyword evidence="10" id="KW-1185">Reference proteome</keyword>
<evidence type="ECO:0000313" key="9">
    <source>
        <dbReference type="EMBL" id="AAU37956.1"/>
    </source>
</evidence>
<dbReference type="InterPro" id="IPR000415">
    <property type="entry name" value="Nitroreductase-like"/>
</dbReference>
<dbReference type="GO" id="GO:0005829">
    <property type="term" value="C:cytosol"/>
    <property type="evidence" value="ECO:0007669"/>
    <property type="project" value="TreeGrafter"/>
</dbReference>
<organism evidence="9 10">
    <name type="scientific">Mannheimia succiniciproducens (strain KCTC 0769BP / MBEL55E)</name>
    <dbReference type="NCBI Taxonomy" id="221988"/>
    <lineage>
        <taxon>Bacteria</taxon>
        <taxon>Pseudomonadati</taxon>
        <taxon>Pseudomonadota</taxon>
        <taxon>Gammaproteobacteria</taxon>
        <taxon>Pasteurellales</taxon>
        <taxon>Pasteurellaceae</taxon>
        <taxon>Basfia</taxon>
    </lineage>
</organism>
<keyword evidence="7" id="KW-0520">NAD</keyword>
<dbReference type="GO" id="GO:0046256">
    <property type="term" value="P:2,4,6-trinitrotoluene catabolic process"/>
    <property type="evidence" value="ECO:0007669"/>
    <property type="project" value="TreeGrafter"/>
</dbReference>
<keyword evidence="3" id="KW-0285">Flavoprotein</keyword>
<name>Q65SV4_MANSM</name>
<evidence type="ECO:0000256" key="6">
    <source>
        <dbReference type="ARBA" id="ARBA00023002"/>
    </source>
</evidence>
<dbReference type="HOGENOM" id="CLU_070764_4_1_6"/>
<evidence type="ECO:0000256" key="2">
    <source>
        <dbReference type="ARBA" id="ARBA00007118"/>
    </source>
</evidence>
<dbReference type="eggNOG" id="COG0778">
    <property type="taxonomic scope" value="Bacteria"/>
</dbReference>
<evidence type="ECO:0000259" key="8">
    <source>
        <dbReference type="Pfam" id="PF00881"/>
    </source>
</evidence>
<dbReference type="InterPro" id="IPR029479">
    <property type="entry name" value="Nitroreductase"/>
</dbReference>
<dbReference type="PANTHER" id="PTHR23026">
    <property type="entry name" value="NADPH NITROREDUCTASE"/>
    <property type="match status" value="1"/>
</dbReference>
<evidence type="ECO:0000313" key="10">
    <source>
        <dbReference type="Proteomes" id="UP000000607"/>
    </source>
</evidence>
<comment type="cofactor">
    <cofactor evidence="1">
        <name>FMN</name>
        <dbReference type="ChEBI" id="CHEBI:58210"/>
    </cofactor>
</comment>
<sequence>MHLIKLNNREDIMTISKQDVLEAFKFRSACRYYDPAKKISKADMDYILELARLSPSSVGSEPWKFVVLQNPVIREKIKPVTWGIKHPMDEMSHLVVILAKKNARYDSDFFRTSLEKRGLTPEQMEATLARYKSFQTDDIKVLESDRALFDWCSKQTYIALANMMTGAAMIGIDSCPIEGFNYAEVNRILAEEGLFDADEYGVSCMVTFGYRAREITKKYRKPAEDVIEWIE</sequence>
<evidence type="ECO:0000256" key="7">
    <source>
        <dbReference type="ARBA" id="ARBA00023027"/>
    </source>
</evidence>
<dbReference type="InterPro" id="IPR033878">
    <property type="entry name" value="NfsB-like"/>
</dbReference>
<dbReference type="Gene3D" id="3.40.109.10">
    <property type="entry name" value="NADH Oxidase"/>
    <property type="match status" value="1"/>
</dbReference>
<dbReference type="GO" id="GO:0046857">
    <property type="term" value="F:oxidoreductase activity, acting on other nitrogenous compounds as donors, with NAD or NADP as acceptor"/>
    <property type="evidence" value="ECO:0007669"/>
    <property type="project" value="TreeGrafter"/>
</dbReference>
<dbReference type="SUPFAM" id="SSF55469">
    <property type="entry name" value="FMN-dependent nitroreductase-like"/>
    <property type="match status" value="1"/>
</dbReference>
<evidence type="ECO:0000256" key="5">
    <source>
        <dbReference type="ARBA" id="ARBA00022857"/>
    </source>
</evidence>
<dbReference type="InterPro" id="IPR050627">
    <property type="entry name" value="Nitroreductase/BluB"/>
</dbReference>
<dbReference type="CDD" id="cd02149">
    <property type="entry name" value="NfsB-like"/>
    <property type="match status" value="1"/>
</dbReference>
<dbReference type="PANTHER" id="PTHR23026:SF125">
    <property type="entry name" value="OXYGEN-INSENSITIVE NAD(P)H NITROREDUCTASE"/>
    <property type="match status" value="1"/>
</dbReference>
<dbReference type="EMBL" id="AE016827">
    <property type="protein sequence ID" value="AAU37956.1"/>
    <property type="molecule type" value="Genomic_DNA"/>
</dbReference>
<evidence type="ECO:0000256" key="4">
    <source>
        <dbReference type="ARBA" id="ARBA00022643"/>
    </source>
</evidence>
<keyword evidence="5" id="KW-0521">NADP</keyword>
<evidence type="ECO:0000256" key="3">
    <source>
        <dbReference type="ARBA" id="ARBA00022630"/>
    </source>
</evidence>
<proteinExistence type="inferred from homology"/>
<comment type="similarity">
    <text evidence="2">Belongs to the nitroreductase family.</text>
</comment>